<dbReference type="GO" id="GO:0035999">
    <property type="term" value="P:tetrahydrofolate interconversion"/>
    <property type="evidence" value="ECO:0007669"/>
    <property type="project" value="TreeGrafter"/>
</dbReference>
<gene>
    <name evidence="6" type="primary">yqgN</name>
    <name evidence="6" type="ORF">MGLY_07430</name>
</gene>
<comment type="catalytic activity">
    <reaction evidence="5">
        <text>(6S)-5-formyl-5,6,7,8-tetrahydrofolate + ATP = (6R)-5,10-methenyltetrahydrofolate + ADP + phosphate</text>
        <dbReference type="Rhea" id="RHEA:10488"/>
        <dbReference type="ChEBI" id="CHEBI:30616"/>
        <dbReference type="ChEBI" id="CHEBI:43474"/>
        <dbReference type="ChEBI" id="CHEBI:57455"/>
        <dbReference type="ChEBI" id="CHEBI:57457"/>
        <dbReference type="ChEBI" id="CHEBI:456216"/>
        <dbReference type="EC" id="6.3.3.2"/>
    </reaction>
</comment>
<dbReference type="PIRSF" id="PIRSF006806">
    <property type="entry name" value="FTHF_cligase"/>
    <property type="match status" value="1"/>
</dbReference>
<evidence type="ECO:0000256" key="2">
    <source>
        <dbReference type="ARBA" id="ARBA00022741"/>
    </source>
</evidence>
<dbReference type="InterPro" id="IPR037171">
    <property type="entry name" value="NagB/RpiA_transferase-like"/>
</dbReference>
<protein>
    <recommendedName>
        <fullName evidence="5">5-formyltetrahydrofolate cyclo-ligase</fullName>
        <ecNumber evidence="5">6.3.3.2</ecNumber>
    </recommendedName>
</protein>
<name>A0A6I5ZNC4_9FIRM</name>
<dbReference type="RefSeq" id="WP_156271859.1">
    <property type="nucleotide sequence ID" value="NZ_CP046244.1"/>
</dbReference>
<proteinExistence type="inferred from homology"/>
<sequence length="202" mass="22143">MKKQLRQQILARRNDLAAAVREAKSEIIVKKVLELPAWQQASIIMSYVSFGSEVATPALIKAALAGGKRVAVPLCVREERRLIASEVLAFPADLQPGTWGILEPKPESLRPLTPALIDLVIVPGVAFDRGGNRLGYGAGYYDRFLADLRPGARTIALAFAEQIVPDVYPETHDRPVDMVITDTEIIEPARFQTKAWIANASS</sequence>
<keyword evidence="7" id="KW-1185">Reference proteome</keyword>
<feature type="binding site" evidence="4">
    <location>
        <begin position="2"/>
        <end position="6"/>
    </location>
    <ligand>
        <name>ATP</name>
        <dbReference type="ChEBI" id="CHEBI:30616"/>
    </ligand>
</feature>
<evidence type="ECO:0000313" key="7">
    <source>
        <dbReference type="Proteomes" id="UP000425916"/>
    </source>
</evidence>
<keyword evidence="3 4" id="KW-0067">ATP-binding</keyword>
<reference evidence="6 7" key="1">
    <citation type="submission" date="2019-11" db="EMBL/GenBank/DDBJ databases">
        <title>Genome sequence of Moorella glycerini DSM11254.</title>
        <authorList>
            <person name="Poehlein A."/>
            <person name="Boeer T."/>
            <person name="Daniel R."/>
        </authorList>
    </citation>
    <scope>NUCLEOTIDE SEQUENCE [LARGE SCALE GENOMIC DNA]</scope>
    <source>
        <strain evidence="6 7">DSM 11254</strain>
    </source>
</reference>
<dbReference type="GO" id="GO:0030272">
    <property type="term" value="F:5-formyltetrahydrofolate cyclo-ligase activity"/>
    <property type="evidence" value="ECO:0007669"/>
    <property type="project" value="UniProtKB-EC"/>
</dbReference>
<dbReference type="GO" id="GO:0005524">
    <property type="term" value="F:ATP binding"/>
    <property type="evidence" value="ECO:0007669"/>
    <property type="project" value="UniProtKB-KW"/>
</dbReference>
<comment type="cofactor">
    <cofactor evidence="5">
        <name>Mg(2+)</name>
        <dbReference type="ChEBI" id="CHEBI:18420"/>
    </cofactor>
</comment>
<dbReference type="Pfam" id="PF01812">
    <property type="entry name" value="5-FTHF_cyc-lig"/>
    <property type="match status" value="1"/>
</dbReference>
<evidence type="ECO:0000313" key="6">
    <source>
        <dbReference type="EMBL" id="QGP91410.1"/>
    </source>
</evidence>
<dbReference type="GO" id="GO:0009396">
    <property type="term" value="P:folic acid-containing compound biosynthetic process"/>
    <property type="evidence" value="ECO:0007669"/>
    <property type="project" value="TreeGrafter"/>
</dbReference>
<feature type="binding site" evidence="4">
    <location>
        <position position="53"/>
    </location>
    <ligand>
        <name>substrate</name>
    </ligand>
</feature>
<comment type="similarity">
    <text evidence="1 5">Belongs to the 5-formyltetrahydrofolate cyclo-ligase family.</text>
</comment>
<dbReference type="EC" id="6.3.3.2" evidence="5"/>
<keyword evidence="5" id="KW-0460">Magnesium</keyword>
<accession>A0A6I5ZNC4</accession>
<dbReference type="NCBIfam" id="TIGR02727">
    <property type="entry name" value="MTHFS_bact"/>
    <property type="match status" value="1"/>
</dbReference>
<dbReference type="InterPro" id="IPR002698">
    <property type="entry name" value="FTHF_cligase"/>
</dbReference>
<feature type="binding site" evidence="4">
    <location>
        <position position="48"/>
    </location>
    <ligand>
        <name>substrate</name>
    </ligand>
</feature>
<evidence type="ECO:0000256" key="4">
    <source>
        <dbReference type="PIRSR" id="PIRSR006806-1"/>
    </source>
</evidence>
<dbReference type="PANTHER" id="PTHR23407:SF1">
    <property type="entry name" value="5-FORMYLTETRAHYDROFOLATE CYCLO-LIGASE"/>
    <property type="match status" value="1"/>
</dbReference>
<feature type="binding site" evidence="4">
    <location>
        <begin position="133"/>
        <end position="141"/>
    </location>
    <ligand>
        <name>ATP</name>
        <dbReference type="ChEBI" id="CHEBI:30616"/>
    </ligand>
</feature>
<dbReference type="AlphaFoldDB" id="A0A6I5ZNC4"/>
<dbReference type="InterPro" id="IPR024185">
    <property type="entry name" value="FTHF_cligase-like_sf"/>
</dbReference>
<evidence type="ECO:0000256" key="5">
    <source>
        <dbReference type="RuleBase" id="RU361279"/>
    </source>
</evidence>
<keyword evidence="2 4" id="KW-0547">Nucleotide-binding</keyword>
<evidence type="ECO:0000256" key="3">
    <source>
        <dbReference type="ARBA" id="ARBA00022840"/>
    </source>
</evidence>
<dbReference type="Gene3D" id="3.40.50.10420">
    <property type="entry name" value="NagB/RpiA/CoA transferase-like"/>
    <property type="match status" value="1"/>
</dbReference>
<dbReference type="Proteomes" id="UP000425916">
    <property type="component" value="Chromosome"/>
</dbReference>
<organism evidence="6 7">
    <name type="scientific">Neomoorella glycerini</name>
    <dbReference type="NCBI Taxonomy" id="55779"/>
    <lineage>
        <taxon>Bacteria</taxon>
        <taxon>Bacillati</taxon>
        <taxon>Bacillota</taxon>
        <taxon>Clostridia</taxon>
        <taxon>Neomoorellales</taxon>
        <taxon>Neomoorellaceae</taxon>
        <taxon>Neomoorella</taxon>
    </lineage>
</organism>
<dbReference type="PANTHER" id="PTHR23407">
    <property type="entry name" value="ATPASE INHIBITOR/5-FORMYLTETRAHYDROFOLATE CYCLO-LIGASE"/>
    <property type="match status" value="1"/>
</dbReference>
<dbReference type="GO" id="GO:0046872">
    <property type="term" value="F:metal ion binding"/>
    <property type="evidence" value="ECO:0007669"/>
    <property type="project" value="UniProtKB-KW"/>
</dbReference>
<dbReference type="SUPFAM" id="SSF100950">
    <property type="entry name" value="NagB/RpiA/CoA transferase-like"/>
    <property type="match status" value="1"/>
</dbReference>
<keyword evidence="5" id="KW-0479">Metal-binding</keyword>
<dbReference type="EMBL" id="CP046244">
    <property type="protein sequence ID" value="QGP91410.1"/>
    <property type="molecule type" value="Genomic_DNA"/>
</dbReference>
<evidence type="ECO:0000256" key="1">
    <source>
        <dbReference type="ARBA" id="ARBA00010638"/>
    </source>
</evidence>
<dbReference type="OrthoDB" id="9801938at2"/>